<feature type="coiled-coil region" evidence="1">
    <location>
        <begin position="196"/>
        <end position="237"/>
    </location>
</feature>
<dbReference type="PANTHER" id="PTHR32215:SF0">
    <property type="entry name" value="CILIA- AND FLAGELLA-ASSOCIATED PROTEIN 57"/>
    <property type="match status" value="1"/>
</dbReference>
<keyword evidence="3" id="KW-0966">Cell projection</keyword>
<evidence type="ECO:0000313" key="4">
    <source>
        <dbReference type="Proteomes" id="UP000324800"/>
    </source>
</evidence>
<keyword evidence="3" id="KW-0969">Cilium</keyword>
<evidence type="ECO:0000256" key="2">
    <source>
        <dbReference type="SAM" id="MobiDB-lite"/>
    </source>
</evidence>
<gene>
    <name evidence="3" type="ORF">EZS28_022015</name>
</gene>
<dbReference type="Proteomes" id="UP000324800">
    <property type="component" value="Unassembled WGS sequence"/>
</dbReference>
<feature type="compositionally biased region" description="Polar residues" evidence="2">
    <location>
        <begin position="403"/>
        <end position="416"/>
    </location>
</feature>
<dbReference type="AlphaFoldDB" id="A0A5J4VIN6"/>
<proteinExistence type="predicted"/>
<feature type="compositionally biased region" description="Acidic residues" evidence="2">
    <location>
        <begin position="428"/>
        <end position="437"/>
    </location>
</feature>
<reference evidence="3 4" key="1">
    <citation type="submission" date="2019-03" db="EMBL/GenBank/DDBJ databases">
        <title>Single cell metagenomics reveals metabolic interactions within the superorganism composed of flagellate Streblomastix strix and complex community of Bacteroidetes bacteria on its surface.</title>
        <authorList>
            <person name="Treitli S.C."/>
            <person name="Kolisko M."/>
            <person name="Husnik F."/>
            <person name="Keeling P."/>
            <person name="Hampl V."/>
        </authorList>
    </citation>
    <scope>NUCLEOTIDE SEQUENCE [LARGE SCALE GENOMIC DNA]</scope>
    <source>
        <strain evidence="3">ST1C</strain>
    </source>
</reference>
<protein>
    <submittedName>
        <fullName evidence="3">Putative cilia-and flagella-associated protein 57</fullName>
    </submittedName>
</protein>
<sequence length="437" mass="50189">MIHEDSPLPIQNQNISEGFQQLELLIPLKNPSERPSLDDILKHRIIQPFHNKDDNDSQLETCREFYQKKITAVTTEISDLAAETANSKKACDVIDRDASEFEKKRVQQMERIHEKQKEIQTKMNEREQMRAQIAKQDGVIREREDVVHELKRTNQDLEKHKYVKDYRIKELKMNMKPREERIKTMREDIGALDTNLDSSNKQTQAQETQLQQLKQEIADLHQQIKKVTEQAVFAETRARSTEEAIQQAEPFVQDPPKLRAAMFALARNTGAASKIGGLDKNISAEYERQNAHLSATQTQLQKELSEETTAHQLNKLKLMQENTKLIEECRNLRRKLRNKAKELRAVRDDADAPAIILKQRQAPSGVPPRIAKQLQQQAEEIDRLRRRLDDLRQPPSLGAFEQGTRTNSKINFNTGGATAAEILPDVGGSDDESTDQK</sequence>
<name>A0A5J4VIN6_9EUKA</name>
<evidence type="ECO:0000313" key="3">
    <source>
        <dbReference type="EMBL" id="KAA6382458.1"/>
    </source>
</evidence>
<evidence type="ECO:0000256" key="1">
    <source>
        <dbReference type="SAM" id="Coils"/>
    </source>
</evidence>
<keyword evidence="3" id="KW-0282">Flagellum</keyword>
<dbReference type="InterPro" id="IPR052993">
    <property type="entry name" value="CFA-57"/>
</dbReference>
<feature type="coiled-coil region" evidence="1">
    <location>
        <begin position="98"/>
        <end position="160"/>
    </location>
</feature>
<dbReference type="EMBL" id="SNRW01006774">
    <property type="protein sequence ID" value="KAA6382458.1"/>
    <property type="molecule type" value="Genomic_DNA"/>
</dbReference>
<comment type="caution">
    <text evidence="3">The sequence shown here is derived from an EMBL/GenBank/DDBJ whole genome shotgun (WGS) entry which is preliminary data.</text>
</comment>
<feature type="region of interest" description="Disordered" evidence="2">
    <location>
        <begin position="388"/>
        <end position="437"/>
    </location>
</feature>
<dbReference type="OrthoDB" id="10251741at2759"/>
<organism evidence="3 4">
    <name type="scientific">Streblomastix strix</name>
    <dbReference type="NCBI Taxonomy" id="222440"/>
    <lineage>
        <taxon>Eukaryota</taxon>
        <taxon>Metamonada</taxon>
        <taxon>Preaxostyla</taxon>
        <taxon>Oxymonadida</taxon>
        <taxon>Streblomastigidae</taxon>
        <taxon>Streblomastix</taxon>
    </lineage>
</organism>
<accession>A0A5J4VIN6</accession>
<dbReference type="PANTHER" id="PTHR32215">
    <property type="entry name" value="CILIA- AND FLAGELLA-ASSOCIATED PROTEIN 57"/>
    <property type="match status" value="1"/>
</dbReference>
<keyword evidence="1" id="KW-0175">Coiled coil</keyword>